<evidence type="ECO:0000313" key="1">
    <source>
        <dbReference type="EMBL" id="GHO57161.1"/>
    </source>
</evidence>
<dbReference type="RefSeq" id="WP_201373585.1">
    <property type="nucleotide sequence ID" value="NZ_BNJG01000002.1"/>
</dbReference>
<dbReference type="PANTHER" id="PTHR35841:SF1">
    <property type="entry name" value="PHOSPHONATES-BINDING PERIPLASMIC PROTEIN"/>
    <property type="match status" value="1"/>
</dbReference>
<dbReference type="Proteomes" id="UP000654345">
    <property type="component" value="Unassembled WGS sequence"/>
</dbReference>
<keyword evidence="2" id="KW-1185">Reference proteome</keyword>
<dbReference type="Gene3D" id="3.40.190.10">
    <property type="entry name" value="Periplasmic binding protein-like II"/>
    <property type="match status" value="2"/>
</dbReference>
<dbReference type="PANTHER" id="PTHR35841">
    <property type="entry name" value="PHOSPHONATES-BINDING PERIPLASMIC PROTEIN"/>
    <property type="match status" value="1"/>
</dbReference>
<comment type="caution">
    <text evidence="1">The sequence shown here is derived from an EMBL/GenBank/DDBJ whole genome shotgun (WGS) entry which is preliminary data.</text>
</comment>
<reference evidence="1 2" key="1">
    <citation type="journal article" date="2021" name="Int. J. Syst. Evol. Microbiol.">
        <title>Reticulibacter mediterranei gen. nov., sp. nov., within the new family Reticulibacteraceae fam. nov., and Ktedonospora formicarum gen. nov., sp. nov., Ktedonobacter robiniae sp. nov., Dictyobacter formicarum sp. nov. and Dictyobacter arantiisoli sp. nov., belonging to the class Ktedonobacteria.</title>
        <authorList>
            <person name="Yabe S."/>
            <person name="Zheng Y."/>
            <person name="Wang C.M."/>
            <person name="Sakai Y."/>
            <person name="Abe K."/>
            <person name="Yokota A."/>
            <person name="Donadio S."/>
            <person name="Cavaletti L."/>
            <person name="Monciardini P."/>
        </authorList>
    </citation>
    <scope>NUCLEOTIDE SEQUENCE [LARGE SCALE GENOMIC DNA]</scope>
    <source>
        <strain evidence="1 2">SOSP1-30</strain>
    </source>
</reference>
<name>A0ABQ3UWF4_9CHLR</name>
<organism evidence="1 2">
    <name type="scientific">Ktedonobacter robiniae</name>
    <dbReference type="NCBI Taxonomy" id="2778365"/>
    <lineage>
        <taxon>Bacteria</taxon>
        <taxon>Bacillati</taxon>
        <taxon>Chloroflexota</taxon>
        <taxon>Ktedonobacteria</taxon>
        <taxon>Ktedonobacterales</taxon>
        <taxon>Ktedonobacteraceae</taxon>
        <taxon>Ktedonobacter</taxon>
    </lineage>
</organism>
<evidence type="ECO:0008006" key="3">
    <source>
        <dbReference type="Google" id="ProtNLM"/>
    </source>
</evidence>
<protein>
    <recommendedName>
        <fullName evidence="3">Phosphate ABC transporter substrate-binding protein</fullName>
    </recommendedName>
</protein>
<dbReference type="SUPFAM" id="SSF53850">
    <property type="entry name" value="Periplasmic binding protein-like II"/>
    <property type="match status" value="1"/>
</dbReference>
<evidence type="ECO:0000313" key="2">
    <source>
        <dbReference type="Proteomes" id="UP000654345"/>
    </source>
</evidence>
<sequence>MTDHQELRVATYLSPLLYETYAYITRYLGERLGLVATLRTGETLEELIAGEHNIAFLCGLLYVRLRDKPTSEVELLAAPTLHGERYQGRAIYFSDIVVHQESPYTTFTDLYGSNWAYNEFSSHSGYNLVRYNLYQRGLDPSFFRSALATGSHLQSLQAVHDGRADVTAIDSHVLDVLRLQRPDYVAQFRIIDAFGPSGVPPLVISTRLKPQLRQEIRAALLSMHLDPEAAQHLQAGRIERFIPVADCAYDDIRHMFALVTSK</sequence>
<proteinExistence type="predicted"/>
<dbReference type="EMBL" id="BNJG01000002">
    <property type="protein sequence ID" value="GHO57161.1"/>
    <property type="molecule type" value="Genomic_DNA"/>
</dbReference>
<accession>A0ABQ3UWF4</accession>
<gene>
    <name evidence="1" type="ORF">KSB_56360</name>
</gene>
<dbReference type="Pfam" id="PF12974">
    <property type="entry name" value="Phosphonate-bd"/>
    <property type="match status" value="1"/>
</dbReference>